<reference evidence="2 3" key="1">
    <citation type="journal article" date="2019" name="Sci. Rep.">
        <title>Comparative genomics of chytrid fungi reveal insights into the obligate biotrophic and pathogenic lifestyle of Synchytrium endobioticum.</title>
        <authorList>
            <person name="van de Vossenberg B.T.L.H."/>
            <person name="Warris S."/>
            <person name="Nguyen H.D.T."/>
            <person name="van Gent-Pelzer M.P.E."/>
            <person name="Joly D.L."/>
            <person name="van de Geest H.C."/>
            <person name="Bonants P.J.M."/>
            <person name="Smith D.S."/>
            <person name="Levesque C.A."/>
            <person name="van der Lee T.A.J."/>
        </authorList>
    </citation>
    <scope>NUCLEOTIDE SEQUENCE [LARGE SCALE GENOMIC DNA]</scope>
    <source>
        <strain evidence="2 3">CBS 675.73</strain>
    </source>
</reference>
<dbReference type="GO" id="GO:0036297">
    <property type="term" value="P:interstrand cross-link repair"/>
    <property type="evidence" value="ECO:0007669"/>
    <property type="project" value="TreeGrafter"/>
</dbReference>
<name>A0A507ESD7_9FUNG</name>
<dbReference type="GO" id="GO:0005634">
    <property type="term" value="C:nucleus"/>
    <property type="evidence" value="ECO:0007669"/>
    <property type="project" value="TreeGrafter"/>
</dbReference>
<evidence type="ECO:0000313" key="3">
    <source>
        <dbReference type="Proteomes" id="UP000320333"/>
    </source>
</evidence>
<dbReference type="InterPro" id="IPR011604">
    <property type="entry name" value="PDDEXK-like_dom_sf"/>
</dbReference>
<dbReference type="PANTHER" id="PTHR14464:SF4">
    <property type="entry name" value="EXONUCLEASE V"/>
    <property type="match status" value="1"/>
</dbReference>
<proteinExistence type="inferred from homology"/>
<comment type="similarity">
    <text evidence="1">Belongs to the EXO5 family.</text>
</comment>
<dbReference type="Proteomes" id="UP000320333">
    <property type="component" value="Unassembled WGS sequence"/>
</dbReference>
<sequence>MQDETDFDAMFPTSHFEQLLEEGFEFDSYAVTADLLVTRARKGWLSVGDFSSLVFCEHKTLYAHTLQAKQPTTPAMQNGTRIHAILEDEVMPQTVEIAPVSAEDRWALRFCNMIVAVNVFIETGVAREIPIIGRVGPFLVYGIVDQIERRTAAPHHITPPNSSSCVIRDTKTRVSKSIPSSRVIQHQNRLQISLYARMMNQLSCALSDSADNQTSMDKFFFQSIPSLGARKILSPEVLAHVQSLLDEPKDFYTKFPPIVFADVMFEHGWFKIFSKLGHLPRVAIAPDPLLVPNVTPRIEYLWQRDHTVVLGVVQEVYDAHWVETVLKRGVEFWQGNVKVKEMLGLDSLTCTEAKDCAKNVVAINLKDACGESDCQVNEATVYDMESLYMCHSCVYNDGCGWLAKQARQTNTIQ</sequence>
<dbReference type="Gene3D" id="3.90.320.10">
    <property type="match status" value="1"/>
</dbReference>
<dbReference type="Pfam" id="PF09810">
    <property type="entry name" value="Exo5"/>
    <property type="match status" value="1"/>
</dbReference>
<dbReference type="InterPro" id="IPR019190">
    <property type="entry name" value="EXOV"/>
</dbReference>
<evidence type="ECO:0000313" key="2">
    <source>
        <dbReference type="EMBL" id="TPX66235.1"/>
    </source>
</evidence>
<keyword evidence="3" id="KW-1185">Reference proteome</keyword>
<gene>
    <name evidence="2" type="ORF">CcCBS67573_g07888</name>
</gene>
<protein>
    <submittedName>
        <fullName evidence="2">Uncharacterized protein</fullName>
    </submittedName>
</protein>
<organism evidence="2 3">
    <name type="scientific">Chytriomyces confervae</name>
    <dbReference type="NCBI Taxonomy" id="246404"/>
    <lineage>
        <taxon>Eukaryota</taxon>
        <taxon>Fungi</taxon>
        <taxon>Fungi incertae sedis</taxon>
        <taxon>Chytridiomycota</taxon>
        <taxon>Chytridiomycota incertae sedis</taxon>
        <taxon>Chytridiomycetes</taxon>
        <taxon>Chytridiales</taxon>
        <taxon>Chytriomycetaceae</taxon>
        <taxon>Chytriomyces</taxon>
    </lineage>
</organism>
<dbReference type="EMBL" id="QEAP01000451">
    <property type="protein sequence ID" value="TPX66235.1"/>
    <property type="molecule type" value="Genomic_DNA"/>
</dbReference>
<evidence type="ECO:0000256" key="1">
    <source>
        <dbReference type="ARBA" id="ARBA00009797"/>
    </source>
</evidence>
<dbReference type="AlphaFoldDB" id="A0A507ESD7"/>
<comment type="caution">
    <text evidence="2">The sequence shown here is derived from an EMBL/GenBank/DDBJ whole genome shotgun (WGS) entry which is preliminary data.</text>
</comment>
<dbReference type="PANTHER" id="PTHR14464">
    <property type="entry name" value="EXONUCLEASE V"/>
    <property type="match status" value="1"/>
</dbReference>
<dbReference type="OrthoDB" id="354769at2759"/>
<dbReference type="GO" id="GO:0045145">
    <property type="term" value="F:single-stranded DNA 5'-3' DNA exonuclease activity"/>
    <property type="evidence" value="ECO:0007669"/>
    <property type="project" value="InterPro"/>
</dbReference>
<accession>A0A507ESD7</accession>